<organism evidence="9">
    <name type="scientific">marine sediment metagenome</name>
    <dbReference type="NCBI Taxonomy" id="412755"/>
    <lineage>
        <taxon>unclassified sequences</taxon>
        <taxon>metagenomes</taxon>
        <taxon>ecological metagenomes</taxon>
    </lineage>
</organism>
<comment type="cofactor">
    <cofactor evidence="1">
        <name>FAD</name>
        <dbReference type="ChEBI" id="CHEBI:57692"/>
    </cofactor>
</comment>
<dbReference type="NCBIfam" id="NF008899">
    <property type="entry name" value="PRK12266.1"/>
    <property type="match status" value="1"/>
</dbReference>
<dbReference type="PROSITE" id="PS00977">
    <property type="entry name" value="FAD_G3PDH_1"/>
    <property type="match status" value="1"/>
</dbReference>
<comment type="caution">
    <text evidence="9">The sequence shown here is derived from an EMBL/GenBank/DDBJ whole genome shotgun (WGS) entry which is preliminary data.</text>
</comment>
<evidence type="ECO:0000256" key="2">
    <source>
        <dbReference type="ARBA" id="ARBA00007330"/>
    </source>
</evidence>
<evidence type="ECO:0000256" key="6">
    <source>
        <dbReference type="SAM" id="MobiDB-lite"/>
    </source>
</evidence>
<comment type="similarity">
    <text evidence="2">Belongs to the FAD-dependent glycerol-3-phosphate dehydrogenase family.</text>
</comment>
<keyword evidence="4" id="KW-0274">FAD</keyword>
<dbReference type="InterPro" id="IPR000447">
    <property type="entry name" value="G3P_DH_FAD-dep"/>
</dbReference>
<evidence type="ECO:0000259" key="8">
    <source>
        <dbReference type="Pfam" id="PF16901"/>
    </source>
</evidence>
<dbReference type="InterPro" id="IPR038299">
    <property type="entry name" value="DAO_C_sf"/>
</dbReference>
<evidence type="ECO:0000313" key="9">
    <source>
        <dbReference type="EMBL" id="KKN61810.1"/>
    </source>
</evidence>
<dbReference type="GO" id="GO:0046168">
    <property type="term" value="P:glycerol-3-phosphate catabolic process"/>
    <property type="evidence" value="ECO:0007669"/>
    <property type="project" value="TreeGrafter"/>
</dbReference>
<dbReference type="Gene3D" id="1.10.8.870">
    <property type="entry name" value="Alpha-glycerophosphate oxidase, cap domain"/>
    <property type="match status" value="1"/>
</dbReference>
<dbReference type="Pfam" id="PF01266">
    <property type="entry name" value="DAO"/>
    <property type="match status" value="1"/>
</dbReference>
<dbReference type="PROSITE" id="PS00978">
    <property type="entry name" value="FAD_G3PDH_2"/>
    <property type="match status" value="1"/>
</dbReference>
<evidence type="ECO:0000256" key="1">
    <source>
        <dbReference type="ARBA" id="ARBA00001974"/>
    </source>
</evidence>
<dbReference type="Pfam" id="PF16901">
    <property type="entry name" value="DAO_C"/>
    <property type="match status" value="1"/>
</dbReference>
<dbReference type="PANTHER" id="PTHR11985">
    <property type="entry name" value="GLYCEROL-3-PHOSPHATE DEHYDROGENASE"/>
    <property type="match status" value="1"/>
</dbReference>
<keyword evidence="3" id="KW-0285">Flavoprotein</keyword>
<dbReference type="InterPro" id="IPR031656">
    <property type="entry name" value="DAO_C"/>
</dbReference>
<gene>
    <name evidence="9" type="ORF">LCGC14_0518380</name>
</gene>
<proteinExistence type="inferred from homology"/>
<dbReference type="InterPro" id="IPR036188">
    <property type="entry name" value="FAD/NAD-bd_sf"/>
</dbReference>
<dbReference type="SUPFAM" id="SSF51905">
    <property type="entry name" value="FAD/NAD(P)-binding domain"/>
    <property type="match status" value="1"/>
</dbReference>
<dbReference type="EMBL" id="LAZR01000645">
    <property type="protein sequence ID" value="KKN61810.1"/>
    <property type="molecule type" value="Genomic_DNA"/>
</dbReference>
<evidence type="ECO:0000256" key="3">
    <source>
        <dbReference type="ARBA" id="ARBA00022630"/>
    </source>
</evidence>
<name>A0A0F9RZD6_9ZZZZ</name>
<sequence length="526" mass="58351">MMRDLGTVDILVIGGGVNGTGIARDAVGRGLSVVLCEKGDLAEGTSSRSGKLVHGGLRYLEYYEFRLVREALREREVLLRAAPHIIWPMRFVLPHSPEQRPAWLIRLGLFLYDHLGGRRKLPATRSIDLRTETEGAPIQDRYARGFEYSDCWVDDARLVVLNALDAGERGATILTRTTAVSATRDGDVWRATLRGEDGETYRVSARGLVNAAGPWVDTVLANVIGANSTRRVRLVKGSHIVTPKFWDGSQAYLFQNTDKRVIFVNPYQGDKALIGTTDLAYEGDAGDVAVEESEITYLLDAVNRYVKAPLTRADVLHSFSGVRPLLEDDADNPSAVTRDYVFDIDAADGKTPMLSIFGGKITTYRELAERGLDRLKPFFPGMGAAWTHDIPLPGGDMANADFESFEAGLRADHPWLPRPLAHHYARLYGTRAKVLLGSARSLADLGRHFGGTLHQREIDYLIETEWAKTAEDILDRRTKHGLALADSERQAVRDFLAARTRRTAEAPDRDQAEPRYADERIGKSVD</sequence>
<feature type="domain" description="FAD dependent oxidoreductase" evidence="7">
    <location>
        <begin position="9"/>
        <end position="332"/>
    </location>
</feature>
<dbReference type="PANTHER" id="PTHR11985:SF15">
    <property type="entry name" value="GLYCEROL-3-PHOSPHATE DEHYDROGENASE, MITOCHONDRIAL"/>
    <property type="match status" value="1"/>
</dbReference>
<dbReference type="Gene3D" id="6.10.250.1890">
    <property type="match status" value="1"/>
</dbReference>
<protein>
    <recommendedName>
        <fullName evidence="10">Glycerol-3-phosphate dehydrogenase</fullName>
    </recommendedName>
</protein>
<dbReference type="GO" id="GO:0004368">
    <property type="term" value="F:glycerol-3-phosphate dehydrogenase (quinone) activity"/>
    <property type="evidence" value="ECO:0007669"/>
    <property type="project" value="InterPro"/>
</dbReference>
<dbReference type="PRINTS" id="PR01001">
    <property type="entry name" value="FADG3PDH"/>
</dbReference>
<reference evidence="9" key="1">
    <citation type="journal article" date="2015" name="Nature">
        <title>Complex archaea that bridge the gap between prokaryotes and eukaryotes.</title>
        <authorList>
            <person name="Spang A."/>
            <person name="Saw J.H."/>
            <person name="Jorgensen S.L."/>
            <person name="Zaremba-Niedzwiedzka K."/>
            <person name="Martijn J."/>
            <person name="Lind A.E."/>
            <person name="van Eijk R."/>
            <person name="Schleper C."/>
            <person name="Guy L."/>
            <person name="Ettema T.J."/>
        </authorList>
    </citation>
    <scope>NUCLEOTIDE SEQUENCE</scope>
</reference>
<keyword evidence="5" id="KW-0560">Oxidoreductase</keyword>
<dbReference type="InterPro" id="IPR006076">
    <property type="entry name" value="FAD-dep_OxRdtase"/>
</dbReference>
<dbReference type="AlphaFoldDB" id="A0A0F9RZD6"/>
<dbReference type="NCBIfam" id="NF009906">
    <property type="entry name" value="PRK13369.1"/>
    <property type="match status" value="1"/>
</dbReference>
<evidence type="ECO:0008006" key="10">
    <source>
        <dbReference type="Google" id="ProtNLM"/>
    </source>
</evidence>
<dbReference type="Gene3D" id="3.50.50.60">
    <property type="entry name" value="FAD/NAD(P)-binding domain"/>
    <property type="match status" value="1"/>
</dbReference>
<dbReference type="Gene3D" id="3.30.9.10">
    <property type="entry name" value="D-Amino Acid Oxidase, subunit A, domain 2"/>
    <property type="match status" value="1"/>
</dbReference>
<evidence type="ECO:0000256" key="5">
    <source>
        <dbReference type="ARBA" id="ARBA00023002"/>
    </source>
</evidence>
<evidence type="ECO:0000256" key="4">
    <source>
        <dbReference type="ARBA" id="ARBA00022827"/>
    </source>
</evidence>
<feature type="region of interest" description="Disordered" evidence="6">
    <location>
        <begin position="499"/>
        <end position="526"/>
    </location>
</feature>
<feature type="domain" description="Alpha-glycerophosphate oxidase C-terminal" evidence="8">
    <location>
        <begin position="387"/>
        <end position="493"/>
    </location>
</feature>
<feature type="compositionally biased region" description="Basic and acidic residues" evidence="6">
    <location>
        <begin position="502"/>
        <end position="526"/>
    </location>
</feature>
<evidence type="ECO:0000259" key="7">
    <source>
        <dbReference type="Pfam" id="PF01266"/>
    </source>
</evidence>
<accession>A0A0F9RZD6</accession>